<dbReference type="Proteomes" id="UP000243459">
    <property type="component" value="Chromosome 6"/>
</dbReference>
<evidence type="ECO:0000313" key="3">
    <source>
        <dbReference type="Proteomes" id="UP000243459"/>
    </source>
</evidence>
<evidence type="ECO:0000313" key="2">
    <source>
        <dbReference type="EMBL" id="ONK66526.1"/>
    </source>
</evidence>
<dbReference type="OrthoDB" id="1937564at2759"/>
<dbReference type="InterPro" id="IPR036047">
    <property type="entry name" value="F-box-like_dom_sf"/>
</dbReference>
<dbReference type="SUPFAM" id="SSF81383">
    <property type="entry name" value="F-box domain"/>
    <property type="match status" value="1"/>
</dbReference>
<feature type="domain" description="F-box" evidence="1">
    <location>
        <begin position="7"/>
        <end position="49"/>
    </location>
</feature>
<accession>A0A5P1EKV3</accession>
<dbReference type="InterPro" id="IPR005174">
    <property type="entry name" value="KIB1-4_b-propeller"/>
</dbReference>
<dbReference type="OMA" id="ANCSYFT"/>
<dbReference type="PANTHER" id="PTHR44259">
    <property type="entry name" value="OS07G0183000 PROTEIN-RELATED"/>
    <property type="match status" value="1"/>
</dbReference>
<protein>
    <recommendedName>
        <fullName evidence="1">F-box domain-containing protein</fullName>
    </recommendedName>
</protein>
<reference evidence="3" key="1">
    <citation type="journal article" date="2017" name="Nat. Commun.">
        <title>The asparagus genome sheds light on the origin and evolution of a young Y chromosome.</title>
        <authorList>
            <person name="Harkess A."/>
            <person name="Zhou J."/>
            <person name="Xu C."/>
            <person name="Bowers J.E."/>
            <person name="Van der Hulst R."/>
            <person name="Ayyampalayam S."/>
            <person name="Mercati F."/>
            <person name="Riccardi P."/>
            <person name="McKain M.R."/>
            <person name="Kakrana A."/>
            <person name="Tang H."/>
            <person name="Ray J."/>
            <person name="Groenendijk J."/>
            <person name="Arikit S."/>
            <person name="Mathioni S.M."/>
            <person name="Nakano M."/>
            <person name="Shan H."/>
            <person name="Telgmann-Rauber A."/>
            <person name="Kanno A."/>
            <person name="Yue Z."/>
            <person name="Chen H."/>
            <person name="Li W."/>
            <person name="Chen Y."/>
            <person name="Xu X."/>
            <person name="Zhang Y."/>
            <person name="Luo S."/>
            <person name="Chen H."/>
            <person name="Gao J."/>
            <person name="Mao Z."/>
            <person name="Pires J.C."/>
            <person name="Luo M."/>
            <person name="Kudrna D."/>
            <person name="Wing R.A."/>
            <person name="Meyers B.C."/>
            <person name="Yi K."/>
            <person name="Kong H."/>
            <person name="Lavrijsen P."/>
            <person name="Sunseri F."/>
            <person name="Falavigna A."/>
            <person name="Ye Y."/>
            <person name="Leebens-Mack J.H."/>
            <person name="Chen G."/>
        </authorList>
    </citation>
    <scope>NUCLEOTIDE SEQUENCE [LARGE SCALE GENOMIC DNA]</scope>
    <source>
        <strain evidence="3">cv. DH0086</strain>
    </source>
</reference>
<dbReference type="Pfam" id="PF03478">
    <property type="entry name" value="Beta-prop_KIB1-4"/>
    <property type="match status" value="1"/>
</dbReference>
<proteinExistence type="predicted"/>
<evidence type="ECO:0000259" key="1">
    <source>
        <dbReference type="SMART" id="SM00256"/>
    </source>
</evidence>
<dbReference type="PANTHER" id="PTHR44259:SF114">
    <property type="entry name" value="OS06G0707300 PROTEIN"/>
    <property type="match status" value="1"/>
</dbReference>
<dbReference type="Gramene" id="ONK66526">
    <property type="protein sequence ID" value="ONK66526"/>
    <property type="gene ID" value="A4U43_C06F9110"/>
</dbReference>
<gene>
    <name evidence="2" type="ORF">A4U43_C06F9110</name>
</gene>
<keyword evidence="3" id="KW-1185">Reference proteome</keyword>
<sequence>MASLDGLSIDLLQLILEKIDNHRDSLQFGSVCRQFRSIIYDNLHLLPPKLPFCLCAHPSKPPPLPLLMQCLDDETENISFFSISDGRNHGEFIVPEIRNKWIVGSSYGWLFTVDIHGRDIQLLNPLTRAQVNLPSLDAFQHPDGGFTSGEFNDFGFVEKAVILSDPSNKGRNLEGNDDCILAVAIISNLRVLSFCRIGDDKWTNAEGSLTHLQDVIYYEGQIYGINYMGIAVVYDIAGDKKMKQIANAPDQLFVVDRYLVESTNGDLLQVVREIDYRYDGDVGKTSEFYIYKLESVDEPIVPAEDNFYLTVNERVPIRYKFNFKWVDMESLGDQALFLGQNYSLCVRAAEHEGCKPNCIYFTEHGSGHRCIARGNCKSEDIDKYSICDMGTYDLGDESFQDFSQVNAKRLVPPIWISPNPW</sequence>
<dbReference type="AlphaFoldDB" id="A0A5P1EKV3"/>
<dbReference type="InterPro" id="IPR001810">
    <property type="entry name" value="F-box_dom"/>
</dbReference>
<name>A0A5P1EKV3_ASPOF</name>
<dbReference type="SMART" id="SM00256">
    <property type="entry name" value="FBOX"/>
    <property type="match status" value="1"/>
</dbReference>
<dbReference type="InterPro" id="IPR050942">
    <property type="entry name" value="F-box_BR-signaling"/>
</dbReference>
<organism evidence="2 3">
    <name type="scientific">Asparagus officinalis</name>
    <name type="common">Garden asparagus</name>
    <dbReference type="NCBI Taxonomy" id="4686"/>
    <lineage>
        <taxon>Eukaryota</taxon>
        <taxon>Viridiplantae</taxon>
        <taxon>Streptophyta</taxon>
        <taxon>Embryophyta</taxon>
        <taxon>Tracheophyta</taxon>
        <taxon>Spermatophyta</taxon>
        <taxon>Magnoliopsida</taxon>
        <taxon>Liliopsida</taxon>
        <taxon>Asparagales</taxon>
        <taxon>Asparagaceae</taxon>
        <taxon>Asparagoideae</taxon>
        <taxon>Asparagus</taxon>
    </lineage>
</organism>
<dbReference type="EMBL" id="CM007386">
    <property type="protein sequence ID" value="ONK66526.1"/>
    <property type="molecule type" value="Genomic_DNA"/>
</dbReference>